<evidence type="ECO:0000313" key="2">
    <source>
        <dbReference type="Proteomes" id="UP000076727"/>
    </source>
</evidence>
<organism evidence="1 2">
    <name type="scientific">Daedalea quercina L-15889</name>
    <dbReference type="NCBI Taxonomy" id="1314783"/>
    <lineage>
        <taxon>Eukaryota</taxon>
        <taxon>Fungi</taxon>
        <taxon>Dikarya</taxon>
        <taxon>Basidiomycota</taxon>
        <taxon>Agaricomycotina</taxon>
        <taxon>Agaricomycetes</taxon>
        <taxon>Polyporales</taxon>
        <taxon>Fomitopsis</taxon>
    </lineage>
</organism>
<gene>
    <name evidence="1" type="ORF">DAEQUDRAFT_26537</name>
</gene>
<name>A0A165SNK8_9APHY</name>
<sequence>MPATSALRTQDASCWLRRISHSGQMENGCSLAGRWVLNNRPAIPHDLTFRPSCTCLLTDEQRIRVINDQGLYSVSWTSPIDAICQCTDSSRFQPRIPFAPAMACNPDAHDGTTTKVNAESPVVYSCRPDSSRSKRTARRHSYPQWLCAVVCRESIVTAVSAHLQD</sequence>
<reference evidence="1 2" key="1">
    <citation type="journal article" date="2016" name="Mol. Biol. Evol.">
        <title>Comparative Genomics of Early-Diverging Mushroom-Forming Fungi Provides Insights into the Origins of Lignocellulose Decay Capabilities.</title>
        <authorList>
            <person name="Nagy L.G."/>
            <person name="Riley R."/>
            <person name="Tritt A."/>
            <person name="Adam C."/>
            <person name="Daum C."/>
            <person name="Floudas D."/>
            <person name="Sun H."/>
            <person name="Yadav J.S."/>
            <person name="Pangilinan J."/>
            <person name="Larsson K.H."/>
            <person name="Matsuura K."/>
            <person name="Barry K."/>
            <person name="Labutti K."/>
            <person name="Kuo R."/>
            <person name="Ohm R.A."/>
            <person name="Bhattacharya S.S."/>
            <person name="Shirouzu T."/>
            <person name="Yoshinaga Y."/>
            <person name="Martin F.M."/>
            <person name="Grigoriev I.V."/>
            <person name="Hibbett D.S."/>
        </authorList>
    </citation>
    <scope>NUCLEOTIDE SEQUENCE [LARGE SCALE GENOMIC DNA]</scope>
    <source>
        <strain evidence="1 2">L-15889</strain>
    </source>
</reference>
<keyword evidence="2" id="KW-1185">Reference proteome</keyword>
<protein>
    <submittedName>
        <fullName evidence="1">Uncharacterized protein</fullName>
    </submittedName>
</protein>
<accession>A0A165SNK8</accession>
<dbReference type="EMBL" id="KV429041">
    <property type="protein sequence ID" value="KZT72262.1"/>
    <property type="molecule type" value="Genomic_DNA"/>
</dbReference>
<proteinExistence type="predicted"/>
<evidence type="ECO:0000313" key="1">
    <source>
        <dbReference type="EMBL" id="KZT72262.1"/>
    </source>
</evidence>
<dbReference type="Proteomes" id="UP000076727">
    <property type="component" value="Unassembled WGS sequence"/>
</dbReference>
<dbReference type="AlphaFoldDB" id="A0A165SNK8"/>